<evidence type="ECO:0000256" key="3">
    <source>
        <dbReference type="PROSITE-ProRule" id="PRU00339"/>
    </source>
</evidence>
<dbReference type="PANTHER" id="PTHR44943:SF8">
    <property type="entry name" value="TPR REPEAT-CONTAINING PROTEIN MJ0263"/>
    <property type="match status" value="1"/>
</dbReference>
<evidence type="ECO:0000256" key="1">
    <source>
        <dbReference type="ARBA" id="ARBA00022737"/>
    </source>
</evidence>
<proteinExistence type="predicted"/>
<evidence type="ECO:0000313" key="6">
    <source>
        <dbReference type="EMBL" id="CCG98547.1"/>
    </source>
</evidence>
<dbReference type="InterPro" id="IPR051685">
    <property type="entry name" value="Ycf3/AcsC/BcsC/TPR_MFPF"/>
</dbReference>
<dbReference type="AlphaFoldDB" id="I0K344"/>
<feature type="chain" id="PRO_5003630116" evidence="5">
    <location>
        <begin position="39"/>
        <end position="607"/>
    </location>
</feature>
<keyword evidence="1" id="KW-0677">Repeat</keyword>
<evidence type="ECO:0000256" key="5">
    <source>
        <dbReference type="SAM" id="SignalP"/>
    </source>
</evidence>
<sequence>MYTRTTQDTKRKAAAIAWQRRLVAVGLACLVAGGHAWAQPRTQPTAPASSTLPADNGAIAQPTSKSDKAVAEETEFTDAYRYILVDEPTKAITALEKLIQKNPDNAAAQYAMATALIKAGKTSEALPFAQKAYRLNAGNSYYLLQVAELYVKQKRYAEAEELYETLLQKGQETIEYGVELAAIYLFDDKPDKALATYDRVEKAMGLNEEITRQKQRIYLKQNKVDKAIEEAEKLIASEPADPDFLVEGAELLVANERVPMAITWLERALKLNPDSPQAHMMLADIYRKQGNMDKSGEELQKVLSNPNLEAGLKARILSSYMGIAGDSPVVKQDALKMAENLAKQSPNDAKAQVMLADLLTQQNRKAEARDAYVRAARLDPSVYEVWGAIIELDSDLGQVDSILVHTEKALEVFPAQGRLWYANGSAHLYRRHYQQAVDALDESRKLLFSNTQMLADINGQLGDAYNGLRDHARSDEAYEAALKTDPLNDRVLNNYSYFLSLRKENLAKAKAMSSKLAERHPKNATYLDTHAWVLYTLKEYAEARKFLEQAIAADPANISGTIREHYGDVLFQLGEKTKAIDQWRLAKQKGETSDRLDQKIAGGKLYE</sequence>
<dbReference type="EMBL" id="HE796683">
    <property type="protein sequence ID" value="CCG98547.1"/>
    <property type="molecule type" value="Genomic_DNA"/>
</dbReference>
<keyword evidence="7" id="KW-1185">Reference proteome</keyword>
<dbReference type="SUPFAM" id="SSF81901">
    <property type="entry name" value="HCP-like"/>
    <property type="match status" value="1"/>
</dbReference>
<dbReference type="HOGENOM" id="CLU_007251_3_1_10"/>
<accession>I0K344</accession>
<dbReference type="OrthoDB" id="9814220at2"/>
<dbReference type="InterPro" id="IPR019734">
    <property type="entry name" value="TPR_rpt"/>
</dbReference>
<feature type="compositionally biased region" description="Polar residues" evidence="4">
    <location>
        <begin position="40"/>
        <end position="53"/>
    </location>
</feature>
<dbReference type="Pfam" id="PF13432">
    <property type="entry name" value="TPR_16"/>
    <property type="match status" value="3"/>
</dbReference>
<gene>
    <name evidence="6" type="ORF">FAES_0536</name>
</gene>
<dbReference type="KEGG" id="fae:FAES_0536"/>
<dbReference type="Pfam" id="PF14559">
    <property type="entry name" value="TPR_19"/>
    <property type="match status" value="1"/>
</dbReference>
<dbReference type="SUPFAM" id="SSF48452">
    <property type="entry name" value="TPR-like"/>
    <property type="match status" value="2"/>
</dbReference>
<feature type="repeat" description="TPR" evidence="3">
    <location>
        <begin position="349"/>
        <end position="382"/>
    </location>
</feature>
<feature type="repeat" description="TPR" evidence="3">
    <location>
        <begin position="455"/>
        <end position="488"/>
    </location>
</feature>
<dbReference type="PANTHER" id="PTHR44943">
    <property type="entry name" value="CELLULOSE SYNTHASE OPERON PROTEIN C"/>
    <property type="match status" value="1"/>
</dbReference>
<dbReference type="RefSeq" id="WP_015329647.1">
    <property type="nucleotide sequence ID" value="NC_020054.1"/>
</dbReference>
<feature type="region of interest" description="Disordered" evidence="4">
    <location>
        <begin position="39"/>
        <end position="70"/>
    </location>
</feature>
<dbReference type="eggNOG" id="COG0457">
    <property type="taxonomic scope" value="Bacteria"/>
</dbReference>
<feature type="signal peptide" evidence="5">
    <location>
        <begin position="1"/>
        <end position="38"/>
    </location>
</feature>
<name>I0K344_9BACT</name>
<dbReference type="Proteomes" id="UP000011058">
    <property type="component" value="Chromosome"/>
</dbReference>
<evidence type="ECO:0000313" key="7">
    <source>
        <dbReference type="Proteomes" id="UP000011058"/>
    </source>
</evidence>
<dbReference type="Pfam" id="PF13181">
    <property type="entry name" value="TPR_8"/>
    <property type="match status" value="1"/>
</dbReference>
<dbReference type="InterPro" id="IPR011990">
    <property type="entry name" value="TPR-like_helical_dom_sf"/>
</dbReference>
<dbReference type="Gene3D" id="1.25.40.10">
    <property type="entry name" value="Tetratricopeptide repeat domain"/>
    <property type="match status" value="3"/>
</dbReference>
<keyword evidence="2 3" id="KW-0802">TPR repeat</keyword>
<dbReference type="STRING" id="1166018.FAES_0536"/>
<reference evidence="6 7" key="1">
    <citation type="journal article" date="2012" name="J. Bacteriol.">
        <title>Genome Sequence of Fibrella aestuarina BUZ 2T, a Filamentous Marine Bacterium.</title>
        <authorList>
            <person name="Filippini M."/>
            <person name="Qi W."/>
            <person name="Blom J."/>
            <person name="Goesmann A."/>
            <person name="Smits T.H."/>
            <person name="Bagheri H.C."/>
        </authorList>
    </citation>
    <scope>NUCLEOTIDE SEQUENCE [LARGE SCALE GENOMIC DNA]</scope>
    <source>
        <strain evidence="7">BUZ 2T</strain>
    </source>
</reference>
<evidence type="ECO:0000256" key="2">
    <source>
        <dbReference type="ARBA" id="ARBA00022803"/>
    </source>
</evidence>
<organism evidence="6 7">
    <name type="scientific">Fibrella aestuarina BUZ 2</name>
    <dbReference type="NCBI Taxonomy" id="1166018"/>
    <lineage>
        <taxon>Bacteria</taxon>
        <taxon>Pseudomonadati</taxon>
        <taxon>Bacteroidota</taxon>
        <taxon>Cytophagia</taxon>
        <taxon>Cytophagales</taxon>
        <taxon>Spirosomataceae</taxon>
        <taxon>Fibrella</taxon>
    </lineage>
</organism>
<evidence type="ECO:0000256" key="4">
    <source>
        <dbReference type="SAM" id="MobiDB-lite"/>
    </source>
</evidence>
<keyword evidence="5" id="KW-0732">Signal</keyword>
<dbReference type="PROSITE" id="PS50005">
    <property type="entry name" value="TPR"/>
    <property type="match status" value="2"/>
</dbReference>
<protein>
    <submittedName>
        <fullName evidence="6">Uncharacterized protein</fullName>
    </submittedName>
</protein>
<dbReference type="SMART" id="SM00028">
    <property type="entry name" value="TPR"/>
    <property type="match status" value="10"/>
</dbReference>
<dbReference type="PATRIC" id="fig|1166018.3.peg.546"/>